<dbReference type="AlphaFoldDB" id="A0AAD9XN40"/>
<reference evidence="1" key="1">
    <citation type="journal article" date="2023" name="Plant J.">
        <title>Genome sequences and population genomics provide insights into the demographic history, inbreeding, and mutation load of two 'living fossil' tree species of Dipteronia.</title>
        <authorList>
            <person name="Feng Y."/>
            <person name="Comes H.P."/>
            <person name="Chen J."/>
            <person name="Zhu S."/>
            <person name="Lu R."/>
            <person name="Zhang X."/>
            <person name="Li P."/>
            <person name="Qiu J."/>
            <person name="Olsen K.M."/>
            <person name="Qiu Y."/>
        </authorList>
    </citation>
    <scope>NUCLEOTIDE SEQUENCE</scope>
    <source>
        <strain evidence="1">KIB01</strain>
    </source>
</reference>
<protein>
    <recommendedName>
        <fullName evidence="3">Endonuclease/exonuclease/phosphatase domain-containing protein</fullName>
    </recommendedName>
</protein>
<dbReference type="InterPro" id="IPR036691">
    <property type="entry name" value="Endo/exonu/phosph_ase_sf"/>
</dbReference>
<comment type="caution">
    <text evidence="1">The sequence shown here is derived from an EMBL/GenBank/DDBJ whole genome shotgun (WGS) entry which is preliminary data.</text>
</comment>
<sequence length="116" mass="13645">MMALWSYLDAIRNCFNLPWLVAEDFNEIVTSSEKRGGRVNHSNSGFGNWIDRNGLVYLGFIGSKFTWMTKKGVHEEIWERLDRALCSMDWRLLFVEGFMRHLPRVLSDHCHILIQL</sequence>
<dbReference type="PANTHER" id="PTHR33710">
    <property type="entry name" value="BNAC02G09200D PROTEIN"/>
    <property type="match status" value="1"/>
</dbReference>
<dbReference type="PANTHER" id="PTHR33710:SF77">
    <property type="entry name" value="DNASE I-LIKE SUPERFAMILY PROTEIN"/>
    <property type="match status" value="1"/>
</dbReference>
<evidence type="ECO:0000313" key="1">
    <source>
        <dbReference type="EMBL" id="KAK2662407.1"/>
    </source>
</evidence>
<proteinExistence type="predicted"/>
<dbReference type="SUPFAM" id="SSF56219">
    <property type="entry name" value="DNase I-like"/>
    <property type="match status" value="1"/>
</dbReference>
<evidence type="ECO:0000313" key="2">
    <source>
        <dbReference type="Proteomes" id="UP001280121"/>
    </source>
</evidence>
<dbReference type="Gene3D" id="3.60.10.10">
    <property type="entry name" value="Endonuclease/exonuclease/phosphatase"/>
    <property type="match status" value="1"/>
</dbReference>
<dbReference type="Proteomes" id="UP001280121">
    <property type="component" value="Unassembled WGS sequence"/>
</dbReference>
<dbReference type="EMBL" id="JANJYI010000001">
    <property type="protein sequence ID" value="KAK2662407.1"/>
    <property type="molecule type" value="Genomic_DNA"/>
</dbReference>
<gene>
    <name evidence="1" type="ORF">Ddye_000981</name>
</gene>
<evidence type="ECO:0008006" key="3">
    <source>
        <dbReference type="Google" id="ProtNLM"/>
    </source>
</evidence>
<keyword evidence="2" id="KW-1185">Reference proteome</keyword>
<organism evidence="1 2">
    <name type="scientific">Dipteronia dyeriana</name>
    <dbReference type="NCBI Taxonomy" id="168575"/>
    <lineage>
        <taxon>Eukaryota</taxon>
        <taxon>Viridiplantae</taxon>
        <taxon>Streptophyta</taxon>
        <taxon>Embryophyta</taxon>
        <taxon>Tracheophyta</taxon>
        <taxon>Spermatophyta</taxon>
        <taxon>Magnoliopsida</taxon>
        <taxon>eudicotyledons</taxon>
        <taxon>Gunneridae</taxon>
        <taxon>Pentapetalae</taxon>
        <taxon>rosids</taxon>
        <taxon>malvids</taxon>
        <taxon>Sapindales</taxon>
        <taxon>Sapindaceae</taxon>
        <taxon>Hippocastanoideae</taxon>
        <taxon>Acereae</taxon>
        <taxon>Dipteronia</taxon>
    </lineage>
</organism>
<name>A0AAD9XN40_9ROSI</name>
<accession>A0AAD9XN40</accession>